<feature type="chain" id="PRO_5011797157" evidence="1">
    <location>
        <begin position="21"/>
        <end position="494"/>
    </location>
</feature>
<name>A0A1I7GQY6_9FLAO</name>
<dbReference type="AlphaFoldDB" id="A0A1I7GQY6"/>
<gene>
    <name evidence="2" type="ORF">SAMN05216480_105192</name>
</gene>
<dbReference type="Proteomes" id="UP000199138">
    <property type="component" value="Unassembled WGS sequence"/>
</dbReference>
<keyword evidence="2" id="KW-0378">Hydrolase</keyword>
<proteinExistence type="predicted"/>
<keyword evidence="3" id="KW-1185">Reference proteome</keyword>
<accession>A0A1I7GQY6</accession>
<organism evidence="2 3">
    <name type="scientific">Pustulibacterium marinum</name>
    <dbReference type="NCBI Taxonomy" id="1224947"/>
    <lineage>
        <taxon>Bacteria</taxon>
        <taxon>Pseudomonadati</taxon>
        <taxon>Bacteroidota</taxon>
        <taxon>Flavobacteriia</taxon>
        <taxon>Flavobacteriales</taxon>
        <taxon>Flavobacteriaceae</taxon>
        <taxon>Pustulibacterium</taxon>
    </lineage>
</organism>
<keyword evidence="1" id="KW-0732">Signal</keyword>
<dbReference type="EMBL" id="FPBK01000005">
    <property type="protein sequence ID" value="SFU50864.1"/>
    <property type="molecule type" value="Genomic_DNA"/>
</dbReference>
<evidence type="ECO:0000313" key="3">
    <source>
        <dbReference type="Proteomes" id="UP000199138"/>
    </source>
</evidence>
<dbReference type="InterPro" id="IPR036514">
    <property type="entry name" value="SGNH_hydro_sf"/>
</dbReference>
<dbReference type="SUPFAM" id="SSF52266">
    <property type="entry name" value="SGNH hydrolase"/>
    <property type="match status" value="2"/>
</dbReference>
<feature type="signal peptide" evidence="1">
    <location>
        <begin position="1"/>
        <end position="20"/>
    </location>
</feature>
<dbReference type="RefSeq" id="WP_093024848.1">
    <property type="nucleotide sequence ID" value="NZ_FPBK01000005.1"/>
</dbReference>
<dbReference type="OrthoDB" id="9764164at2"/>
<dbReference type="PROSITE" id="PS51257">
    <property type="entry name" value="PROKAR_LIPOPROTEIN"/>
    <property type="match status" value="1"/>
</dbReference>
<dbReference type="Gene3D" id="3.40.50.1110">
    <property type="entry name" value="SGNH hydrolase"/>
    <property type="match status" value="1"/>
</dbReference>
<dbReference type="STRING" id="1224947.SAMN05216480_105192"/>
<evidence type="ECO:0000256" key="1">
    <source>
        <dbReference type="SAM" id="SignalP"/>
    </source>
</evidence>
<protein>
    <submittedName>
        <fullName evidence="2">GDSL-like Lipase/Acylhydrolase</fullName>
    </submittedName>
</protein>
<dbReference type="GO" id="GO:0016788">
    <property type="term" value="F:hydrolase activity, acting on ester bonds"/>
    <property type="evidence" value="ECO:0007669"/>
    <property type="project" value="UniProtKB-ARBA"/>
</dbReference>
<reference evidence="2 3" key="1">
    <citation type="submission" date="2016-10" db="EMBL/GenBank/DDBJ databases">
        <authorList>
            <person name="de Groot N.N."/>
        </authorList>
    </citation>
    <scope>NUCLEOTIDE SEQUENCE [LARGE SCALE GENOMIC DNA]</scope>
    <source>
        <strain evidence="2 3">CGMCC 1.12333</strain>
    </source>
</reference>
<sequence>MKYKFTFAFLLSLGLAVSCSDDDVVTTTVEPEVEYTSGSADFSTYVALGNSLTAGYADAALSIQGQEDSYPNLVAQRFQLAGGGDFSQPLMSDNLGGATFSGVQILDNRLILSFATGSPLPVNISGSPSTEITSTLSGAFNNMGVPGSKVFHLGVEGYGNVAGVPTGMANPYFARFASSASASVIGDAMAQSPTFFSLWIGNNDILSYAISGGVGVDQTGNYDPSTYGSNDITDPAVFASVYNGLLQTLTSGGAKGVVANVPDITTIPYFTTVPYNPVPLDATTAAQLNYGFTSYNQGLQLMFSYGLISEEEVAQRTITFSEGSSNALLIVDEDLTDLSSYGIPNYRQTTSEDLVVFTAQTIIGTTVNNDATMVNGVSVPLADQWVLTPQEQTAVATAQASFNATIEGLAAQYGLAFVDAEEVLQQLANGGISVNGSVMTNTYATGGAFSLDGIHPSARGYAYLSNVFIEEINTTYGSNLPSINPLDYTALYLE</sequence>
<evidence type="ECO:0000313" key="2">
    <source>
        <dbReference type="EMBL" id="SFU50864.1"/>
    </source>
</evidence>